<gene>
    <name evidence="1" type="ORF">C7H61_14215</name>
</gene>
<keyword evidence="2" id="KW-1185">Reference proteome</keyword>
<dbReference type="EMBL" id="PXOT01000027">
    <property type="protein sequence ID" value="PSG87252.1"/>
    <property type="molecule type" value="Genomic_DNA"/>
</dbReference>
<protein>
    <submittedName>
        <fullName evidence="1">3-oxoacyl-ACP synthase</fullName>
    </submittedName>
</protein>
<dbReference type="AlphaFoldDB" id="A0A2T1N6P6"/>
<sequence>MKTQNIKTQLLQLCNQSLETRLQSVLAVIEDIKQSLQSETKSSAGDKHETGRAMLQLEREKAGHQLAEIEKTKQILSKINTESTYKKIGLGSVVYTTTSNYFISISAGELIVEDDMFYAISANTPIGQLLLGKSVDDVINFRNLEFKITKVL</sequence>
<comment type="caution">
    <text evidence="1">The sequence shown here is derived from an EMBL/GenBank/DDBJ whole genome shotgun (WGS) entry which is preliminary data.</text>
</comment>
<name>A0A2T1N6P6_9FLAO</name>
<evidence type="ECO:0000313" key="1">
    <source>
        <dbReference type="EMBL" id="PSG87252.1"/>
    </source>
</evidence>
<reference evidence="1 2" key="1">
    <citation type="submission" date="2018-03" db="EMBL/GenBank/DDBJ databases">
        <title>Mesoflavibacter sp. HG37 and Mesoflavibacter sp. HG96 sp.nov., two marine bacteria isolated from seawater of Western Pacific Ocean.</title>
        <authorList>
            <person name="Cheng H."/>
            <person name="Wu Y.-H."/>
            <person name="Guo L.-L."/>
            <person name="Xu X.-W."/>
        </authorList>
    </citation>
    <scope>NUCLEOTIDE SEQUENCE [LARGE SCALE GENOMIC DNA]</scope>
    <source>
        <strain evidence="1 2">KCTC 42117</strain>
    </source>
</reference>
<dbReference type="Proteomes" id="UP000238430">
    <property type="component" value="Unassembled WGS sequence"/>
</dbReference>
<proteinExistence type="predicted"/>
<dbReference type="OrthoDB" id="667380at2"/>
<evidence type="ECO:0000313" key="2">
    <source>
        <dbReference type="Proteomes" id="UP000238430"/>
    </source>
</evidence>
<organism evidence="1 2">
    <name type="scientific">Mesoflavibacter zeaxanthinifaciens subsp. sabulilitoris</name>
    <dbReference type="NCBI Taxonomy" id="1520893"/>
    <lineage>
        <taxon>Bacteria</taxon>
        <taxon>Pseudomonadati</taxon>
        <taxon>Bacteroidota</taxon>
        <taxon>Flavobacteriia</taxon>
        <taxon>Flavobacteriales</taxon>
        <taxon>Flavobacteriaceae</taxon>
        <taxon>Mesoflavibacter</taxon>
    </lineage>
</organism>
<dbReference type="RefSeq" id="WP_106680869.1">
    <property type="nucleotide sequence ID" value="NZ_JACHWV010000002.1"/>
</dbReference>
<accession>A0A2T1N6P6</accession>